<keyword evidence="2" id="KW-0732">Signal</keyword>
<evidence type="ECO:0000256" key="1">
    <source>
        <dbReference type="SAM" id="Phobius"/>
    </source>
</evidence>
<evidence type="ECO:0000313" key="5">
    <source>
        <dbReference type="Proteomes" id="UP001430172"/>
    </source>
</evidence>
<feature type="signal peptide" evidence="2">
    <location>
        <begin position="1"/>
        <end position="33"/>
    </location>
</feature>
<keyword evidence="1" id="KW-0472">Membrane</keyword>
<proteinExistence type="predicted"/>
<name>A0ABS2CG24_9MICO</name>
<accession>A0ABS2CG24</accession>
<organism evidence="4 5">
    <name type="scientific">Phycicoccus sonneratiae</name>
    <dbReference type="NCBI Taxonomy" id="2807628"/>
    <lineage>
        <taxon>Bacteria</taxon>
        <taxon>Bacillati</taxon>
        <taxon>Actinomycetota</taxon>
        <taxon>Actinomycetes</taxon>
        <taxon>Micrococcales</taxon>
        <taxon>Intrasporangiaceae</taxon>
        <taxon>Phycicoccus</taxon>
    </lineage>
</organism>
<dbReference type="RefSeq" id="WP_204129276.1">
    <property type="nucleotide sequence ID" value="NZ_JAFDVD010000001.1"/>
</dbReference>
<keyword evidence="1" id="KW-1133">Transmembrane helix</keyword>
<dbReference type="Pfam" id="PF14344">
    <property type="entry name" value="DUF4397"/>
    <property type="match status" value="1"/>
</dbReference>
<gene>
    <name evidence="4" type="ORF">JQN70_00060</name>
</gene>
<evidence type="ECO:0000256" key="2">
    <source>
        <dbReference type="SAM" id="SignalP"/>
    </source>
</evidence>
<dbReference type="InterPro" id="IPR025510">
    <property type="entry name" value="DUF4397"/>
</dbReference>
<keyword evidence="5" id="KW-1185">Reference proteome</keyword>
<dbReference type="Proteomes" id="UP001430172">
    <property type="component" value="Unassembled WGS sequence"/>
</dbReference>
<feature type="domain" description="DUF4397" evidence="3">
    <location>
        <begin position="173"/>
        <end position="264"/>
    </location>
</feature>
<feature type="chain" id="PRO_5046148891" evidence="2">
    <location>
        <begin position="34"/>
        <end position="321"/>
    </location>
</feature>
<dbReference type="EMBL" id="JAFDVD010000001">
    <property type="protein sequence ID" value="MBM6398775.1"/>
    <property type="molecule type" value="Genomic_DNA"/>
</dbReference>
<reference evidence="4" key="1">
    <citation type="submission" date="2021-02" db="EMBL/GenBank/DDBJ databases">
        <title>Phycicoccus sp. MQZ13P-5T, whole genome shotgun sequence.</title>
        <authorList>
            <person name="Tuo L."/>
        </authorList>
    </citation>
    <scope>NUCLEOTIDE SEQUENCE</scope>
    <source>
        <strain evidence="4">MQZ13P-5</strain>
    </source>
</reference>
<comment type="caution">
    <text evidence="4">The sequence shown here is derived from an EMBL/GenBank/DDBJ whole genome shotgun (WGS) entry which is preliminary data.</text>
</comment>
<keyword evidence="1" id="KW-0812">Transmembrane</keyword>
<evidence type="ECO:0000259" key="3">
    <source>
        <dbReference type="Pfam" id="PF14344"/>
    </source>
</evidence>
<feature type="transmembrane region" description="Helical" evidence="1">
    <location>
        <begin position="291"/>
        <end position="311"/>
    </location>
</feature>
<protein>
    <submittedName>
        <fullName evidence="4">DUF4397 domain-containing protein</fullName>
    </submittedName>
</protein>
<sequence>MTPTRPPARPAARPTLVALLLAALALAAGVAQALPAQAARHAPAAVGTAWVRAAHLVPGVGTMTIRLVPFAGTSVADAPSGNVPEAQADGATRVLEPAVGYGGIGEYRQVPAGLYAVTVRPVGSGTDTPPVLAGTFLAQPDRAITLAALAHTPTPRIDVLVDNLDRPGAGLGHVRVVPAVPDATTTTVVASGGGPTLADAVAFGTPTRYAAVPTGRWTLTVSTTGGAEADRPTEAPVDVASGGVYSVFVLADGKGGVTVKPVVDALGLGSAPAKGVQTGGGGAAVTPADPALTGGLGLAGAGALVLAGLALRRRPIRMAGR</sequence>
<evidence type="ECO:0000313" key="4">
    <source>
        <dbReference type="EMBL" id="MBM6398775.1"/>
    </source>
</evidence>